<dbReference type="InterPro" id="IPR027417">
    <property type="entry name" value="P-loop_NTPase"/>
</dbReference>
<evidence type="ECO:0000259" key="1">
    <source>
        <dbReference type="Pfam" id="PF00270"/>
    </source>
</evidence>
<sequence>MPTSFSWLTPESQAQIRGIIEGLIPSWPSGPRPFQVEACSYVLEKIPLILIASTASGKTSTFFTALLIFKYLKSNPHPDIPTEVPPKPVVLVVTPLIELGNNHVD</sequence>
<protein>
    <recommendedName>
        <fullName evidence="1">DEAD/DEAH-box helicase domain-containing protein</fullName>
    </recommendedName>
</protein>
<keyword evidence="3" id="KW-1185">Reference proteome</keyword>
<evidence type="ECO:0000313" key="3">
    <source>
        <dbReference type="Proteomes" id="UP001140091"/>
    </source>
</evidence>
<dbReference type="InterPro" id="IPR011545">
    <property type="entry name" value="DEAD/DEAH_box_helicase_dom"/>
</dbReference>
<dbReference type="AlphaFoldDB" id="A0A9W8IQT8"/>
<comment type="caution">
    <text evidence="2">The sequence shown here is derived from an EMBL/GenBank/DDBJ whole genome shotgun (WGS) entry which is preliminary data.</text>
</comment>
<dbReference type="GO" id="GO:0003676">
    <property type="term" value="F:nucleic acid binding"/>
    <property type="evidence" value="ECO:0007669"/>
    <property type="project" value="InterPro"/>
</dbReference>
<dbReference type="Pfam" id="PF00270">
    <property type="entry name" value="DEAD"/>
    <property type="match status" value="1"/>
</dbReference>
<organism evidence="2 3">
    <name type="scientific">Candolleomyces eurysporus</name>
    <dbReference type="NCBI Taxonomy" id="2828524"/>
    <lineage>
        <taxon>Eukaryota</taxon>
        <taxon>Fungi</taxon>
        <taxon>Dikarya</taxon>
        <taxon>Basidiomycota</taxon>
        <taxon>Agaricomycotina</taxon>
        <taxon>Agaricomycetes</taxon>
        <taxon>Agaricomycetidae</taxon>
        <taxon>Agaricales</taxon>
        <taxon>Agaricineae</taxon>
        <taxon>Psathyrellaceae</taxon>
        <taxon>Candolleomyces</taxon>
    </lineage>
</organism>
<dbReference type="OrthoDB" id="3269685at2759"/>
<feature type="non-terminal residue" evidence="2">
    <location>
        <position position="105"/>
    </location>
</feature>
<feature type="domain" description="DEAD/DEAH-box helicase" evidence="1">
    <location>
        <begin position="32"/>
        <end position="104"/>
    </location>
</feature>
<accession>A0A9W8IQT8</accession>
<reference evidence="2" key="1">
    <citation type="submission" date="2022-06" db="EMBL/GenBank/DDBJ databases">
        <title>Genome Sequence of Candolleomyces eurysporus.</title>
        <authorList>
            <person name="Buettner E."/>
        </authorList>
    </citation>
    <scope>NUCLEOTIDE SEQUENCE</scope>
    <source>
        <strain evidence="2">VTCC 930004</strain>
    </source>
</reference>
<dbReference type="GO" id="GO:0005524">
    <property type="term" value="F:ATP binding"/>
    <property type="evidence" value="ECO:0007669"/>
    <property type="project" value="InterPro"/>
</dbReference>
<dbReference type="EMBL" id="JANBPK010001637">
    <property type="protein sequence ID" value="KAJ2921267.1"/>
    <property type="molecule type" value="Genomic_DNA"/>
</dbReference>
<proteinExistence type="predicted"/>
<dbReference type="Gene3D" id="3.40.50.300">
    <property type="entry name" value="P-loop containing nucleotide triphosphate hydrolases"/>
    <property type="match status" value="1"/>
</dbReference>
<dbReference type="SUPFAM" id="SSF52540">
    <property type="entry name" value="P-loop containing nucleoside triphosphate hydrolases"/>
    <property type="match status" value="1"/>
</dbReference>
<gene>
    <name evidence="2" type="ORF">H1R20_g15829</name>
</gene>
<dbReference type="Proteomes" id="UP001140091">
    <property type="component" value="Unassembled WGS sequence"/>
</dbReference>
<evidence type="ECO:0000313" key="2">
    <source>
        <dbReference type="EMBL" id="KAJ2921267.1"/>
    </source>
</evidence>
<name>A0A9W8IQT8_9AGAR</name>